<evidence type="ECO:0000313" key="3">
    <source>
        <dbReference type="Proteomes" id="UP000309340"/>
    </source>
</evidence>
<keyword evidence="1" id="KW-0812">Transmembrane</keyword>
<reference evidence="2 3" key="1">
    <citation type="submission" date="2017-03" db="EMBL/GenBank/DDBJ databases">
        <title>Genomes of endolithic fungi from Antarctica.</title>
        <authorList>
            <person name="Coleine C."/>
            <person name="Masonjones S."/>
            <person name="Stajich J.E."/>
        </authorList>
    </citation>
    <scope>NUCLEOTIDE SEQUENCE [LARGE SCALE GENOMIC DNA]</scope>
    <source>
        <strain evidence="2 3">CCFEE 5184</strain>
    </source>
</reference>
<dbReference type="Proteomes" id="UP000309340">
    <property type="component" value="Unassembled WGS sequence"/>
</dbReference>
<comment type="caution">
    <text evidence="2">The sequence shown here is derived from an EMBL/GenBank/DDBJ whole genome shotgun (WGS) entry which is preliminary data.</text>
</comment>
<protein>
    <submittedName>
        <fullName evidence="2">Uncharacterized protein</fullName>
    </submittedName>
</protein>
<gene>
    <name evidence="2" type="ORF">B0A55_07641</name>
</gene>
<name>A0A4V5NHE8_9PEZI</name>
<evidence type="ECO:0000256" key="1">
    <source>
        <dbReference type="SAM" id="Phobius"/>
    </source>
</evidence>
<accession>A0A4V5NHE8</accession>
<sequence length="114" mass="12272">MEAAANSPPSITVTVLDTAFSVLGIGSIHLVVKTAFYAAFYALSVSTVVFTTIATMEIIQRINAFFSPWQPSKCETIQGTQQRAAFAKGLEEVNEWVEVEGTKCLTSLPSELPG</sequence>
<evidence type="ECO:0000313" key="2">
    <source>
        <dbReference type="EMBL" id="TKA69909.1"/>
    </source>
</evidence>
<feature type="transmembrane region" description="Helical" evidence="1">
    <location>
        <begin position="38"/>
        <end position="59"/>
    </location>
</feature>
<keyword evidence="1" id="KW-0472">Membrane</keyword>
<dbReference type="AlphaFoldDB" id="A0A4V5NHE8"/>
<dbReference type="EMBL" id="NAJQ01000425">
    <property type="protein sequence ID" value="TKA69909.1"/>
    <property type="molecule type" value="Genomic_DNA"/>
</dbReference>
<keyword evidence="3" id="KW-1185">Reference proteome</keyword>
<feature type="transmembrane region" description="Helical" evidence="1">
    <location>
        <begin position="12"/>
        <end position="32"/>
    </location>
</feature>
<proteinExistence type="predicted"/>
<keyword evidence="1" id="KW-1133">Transmembrane helix</keyword>
<organism evidence="2 3">
    <name type="scientific">Friedmanniomyces simplex</name>
    <dbReference type="NCBI Taxonomy" id="329884"/>
    <lineage>
        <taxon>Eukaryota</taxon>
        <taxon>Fungi</taxon>
        <taxon>Dikarya</taxon>
        <taxon>Ascomycota</taxon>
        <taxon>Pezizomycotina</taxon>
        <taxon>Dothideomycetes</taxon>
        <taxon>Dothideomycetidae</taxon>
        <taxon>Mycosphaerellales</taxon>
        <taxon>Teratosphaeriaceae</taxon>
        <taxon>Friedmanniomyces</taxon>
    </lineage>
</organism>